<evidence type="ECO:0000313" key="2">
    <source>
        <dbReference type="Proteomes" id="UP000018144"/>
    </source>
</evidence>
<accession>U4KVX4</accession>
<name>U4KVX4_PYROM</name>
<reference evidence="1 2" key="1">
    <citation type="journal article" date="2013" name="PLoS Genet.">
        <title>The genome and development-dependent transcriptomes of Pyronema confluens: a window into fungal evolution.</title>
        <authorList>
            <person name="Traeger S."/>
            <person name="Altegoer F."/>
            <person name="Freitag M."/>
            <person name="Gabaldon T."/>
            <person name="Kempken F."/>
            <person name="Kumar A."/>
            <person name="Marcet-Houben M."/>
            <person name="Poggeler S."/>
            <person name="Stajich J.E."/>
            <person name="Nowrousian M."/>
        </authorList>
    </citation>
    <scope>NUCLEOTIDE SEQUENCE [LARGE SCALE GENOMIC DNA]</scope>
    <source>
        <strain evidence="2">CBS 100304</strain>
        <tissue evidence="1">Vegetative mycelium</tissue>
    </source>
</reference>
<sequence length="37" mass="3940">MYGICSGDGMSSAVQSRPVILMLLGCVKMFTDTSLRA</sequence>
<gene>
    <name evidence="1" type="ORF">PCON_04743</name>
</gene>
<dbReference type="Proteomes" id="UP000018144">
    <property type="component" value="Unassembled WGS sequence"/>
</dbReference>
<dbReference type="EMBL" id="HF935235">
    <property type="protein sequence ID" value="CCX05156.1"/>
    <property type="molecule type" value="Genomic_DNA"/>
</dbReference>
<protein>
    <submittedName>
        <fullName evidence="1">Uncharacterized protein</fullName>
    </submittedName>
</protein>
<evidence type="ECO:0000313" key="1">
    <source>
        <dbReference type="EMBL" id="CCX05156.1"/>
    </source>
</evidence>
<organism evidence="1 2">
    <name type="scientific">Pyronema omphalodes (strain CBS 100304)</name>
    <name type="common">Pyronema confluens</name>
    <dbReference type="NCBI Taxonomy" id="1076935"/>
    <lineage>
        <taxon>Eukaryota</taxon>
        <taxon>Fungi</taxon>
        <taxon>Dikarya</taxon>
        <taxon>Ascomycota</taxon>
        <taxon>Pezizomycotina</taxon>
        <taxon>Pezizomycetes</taxon>
        <taxon>Pezizales</taxon>
        <taxon>Pyronemataceae</taxon>
        <taxon>Pyronema</taxon>
    </lineage>
</organism>
<proteinExistence type="predicted"/>
<dbReference type="AlphaFoldDB" id="U4KVX4"/>
<keyword evidence="2" id="KW-1185">Reference proteome</keyword>